<dbReference type="GO" id="GO:0003735">
    <property type="term" value="F:structural constituent of ribosome"/>
    <property type="evidence" value="ECO:0007669"/>
    <property type="project" value="TreeGrafter"/>
</dbReference>
<organism evidence="2 3">
    <name type="scientific">Neohortaea acidophila</name>
    <dbReference type="NCBI Taxonomy" id="245834"/>
    <lineage>
        <taxon>Eukaryota</taxon>
        <taxon>Fungi</taxon>
        <taxon>Dikarya</taxon>
        <taxon>Ascomycota</taxon>
        <taxon>Pezizomycotina</taxon>
        <taxon>Dothideomycetes</taxon>
        <taxon>Dothideomycetidae</taxon>
        <taxon>Mycosphaerellales</taxon>
        <taxon>Teratosphaeriaceae</taxon>
        <taxon>Neohortaea</taxon>
    </lineage>
</organism>
<dbReference type="GO" id="GO:0005763">
    <property type="term" value="C:mitochondrial small ribosomal subunit"/>
    <property type="evidence" value="ECO:0007669"/>
    <property type="project" value="TreeGrafter"/>
</dbReference>
<evidence type="ECO:0000313" key="2">
    <source>
        <dbReference type="EMBL" id="KAF2482797.1"/>
    </source>
</evidence>
<accession>A0A6A6PUA2</accession>
<evidence type="ECO:0000256" key="1">
    <source>
        <dbReference type="SAM" id="MobiDB-lite"/>
    </source>
</evidence>
<dbReference type="EMBL" id="MU001636">
    <property type="protein sequence ID" value="KAF2482797.1"/>
    <property type="molecule type" value="Genomic_DNA"/>
</dbReference>
<feature type="region of interest" description="Disordered" evidence="1">
    <location>
        <begin position="34"/>
        <end position="73"/>
    </location>
</feature>
<feature type="compositionally biased region" description="Basic and acidic residues" evidence="1">
    <location>
        <begin position="35"/>
        <end position="73"/>
    </location>
</feature>
<dbReference type="RefSeq" id="XP_033589367.1">
    <property type="nucleotide sequence ID" value="XM_033731203.1"/>
</dbReference>
<dbReference type="AlphaFoldDB" id="A0A6A6PUA2"/>
<dbReference type="GO" id="GO:0032543">
    <property type="term" value="P:mitochondrial translation"/>
    <property type="evidence" value="ECO:0007669"/>
    <property type="project" value="TreeGrafter"/>
</dbReference>
<evidence type="ECO:0000313" key="3">
    <source>
        <dbReference type="Proteomes" id="UP000799767"/>
    </source>
</evidence>
<keyword evidence="3" id="KW-1185">Reference proteome</keyword>
<dbReference type="PANTHER" id="PTHR28158:SF1">
    <property type="entry name" value="SMALL RIBOSOMAL SUBUNIT PROTEIN MS45"/>
    <property type="match status" value="1"/>
</dbReference>
<proteinExistence type="predicted"/>
<dbReference type="Pfam" id="PF12298">
    <property type="entry name" value="Bot1p"/>
    <property type="match status" value="1"/>
</dbReference>
<sequence length="315" mass="36289">MFAWLKGPGKAFRKPLPGSSNYLSAYDRQGNLIRKGREERDDRGRFADLGEDEVLKETEDRDGLPKEGARDLKPYPLNAQFKSQPVLSEDLRRAINELVTENGIDLKAVSAAFGIDVRRVAAVVRLMEVEKAWEQEGKPLAKAYNDAVLAMLPTTPYRPSNPPAHEPINDLPVHPWTRQQIFLPTSESRVFTRADAAKTFHPSLLPADERIAHPELVQIAKWEHEGFDRETRQRLMREKDSESVARKEMKEYKRKQWERRTQVTVPGRRWDFKFQDISAEKVNKDGRGHEAVGIRYGMPHEDRKKGQFKIPTKVE</sequence>
<feature type="region of interest" description="Disordered" evidence="1">
    <location>
        <begin position="290"/>
        <end position="315"/>
    </location>
</feature>
<gene>
    <name evidence="2" type="ORF">BDY17DRAFT_251848</name>
</gene>
<feature type="compositionally biased region" description="Basic and acidic residues" evidence="1">
    <location>
        <begin position="290"/>
        <end position="305"/>
    </location>
</feature>
<reference evidence="2" key="1">
    <citation type="journal article" date="2020" name="Stud. Mycol.">
        <title>101 Dothideomycetes genomes: a test case for predicting lifestyles and emergence of pathogens.</title>
        <authorList>
            <person name="Haridas S."/>
            <person name="Albert R."/>
            <person name="Binder M."/>
            <person name="Bloem J."/>
            <person name="Labutti K."/>
            <person name="Salamov A."/>
            <person name="Andreopoulos B."/>
            <person name="Baker S."/>
            <person name="Barry K."/>
            <person name="Bills G."/>
            <person name="Bluhm B."/>
            <person name="Cannon C."/>
            <person name="Castanera R."/>
            <person name="Culley D."/>
            <person name="Daum C."/>
            <person name="Ezra D."/>
            <person name="Gonzalez J."/>
            <person name="Henrissat B."/>
            <person name="Kuo A."/>
            <person name="Liang C."/>
            <person name="Lipzen A."/>
            <person name="Lutzoni F."/>
            <person name="Magnuson J."/>
            <person name="Mondo S."/>
            <person name="Nolan M."/>
            <person name="Ohm R."/>
            <person name="Pangilinan J."/>
            <person name="Park H.-J."/>
            <person name="Ramirez L."/>
            <person name="Alfaro M."/>
            <person name="Sun H."/>
            <person name="Tritt A."/>
            <person name="Yoshinaga Y."/>
            <person name="Zwiers L.-H."/>
            <person name="Turgeon B."/>
            <person name="Goodwin S."/>
            <person name="Spatafora J."/>
            <person name="Crous P."/>
            <person name="Grigoriev I."/>
        </authorList>
    </citation>
    <scope>NUCLEOTIDE SEQUENCE</scope>
    <source>
        <strain evidence="2">CBS 113389</strain>
    </source>
</reference>
<protein>
    <submittedName>
        <fullName evidence="2">Eukaryotic mitochondrial regulator protein-domain-containing protein</fullName>
    </submittedName>
</protein>
<dbReference type="PANTHER" id="PTHR28158">
    <property type="entry name" value="37S RIBOSOMAL PROTEIN S35, MITOCHONDRIAL"/>
    <property type="match status" value="1"/>
</dbReference>
<dbReference type="OrthoDB" id="10052321at2759"/>
<dbReference type="InterPro" id="IPR021036">
    <property type="entry name" value="Ribosomal_mS45"/>
</dbReference>
<dbReference type="Proteomes" id="UP000799767">
    <property type="component" value="Unassembled WGS sequence"/>
</dbReference>
<dbReference type="GeneID" id="54472205"/>
<name>A0A6A6PUA2_9PEZI</name>